<evidence type="ECO:0000313" key="2">
    <source>
        <dbReference type="EMBL" id="MBB4710340.1"/>
    </source>
</evidence>
<keyword evidence="3" id="KW-1185">Reference proteome</keyword>
<dbReference type="EMBL" id="JACHMS010000001">
    <property type="protein sequence ID" value="MBB4710340.1"/>
    <property type="molecule type" value="Genomic_DNA"/>
</dbReference>
<feature type="compositionally biased region" description="Basic residues" evidence="1">
    <location>
        <begin position="210"/>
        <end position="221"/>
    </location>
</feature>
<gene>
    <name evidence="2" type="ORF">BJ965_000222</name>
</gene>
<feature type="region of interest" description="Disordered" evidence="1">
    <location>
        <begin position="60"/>
        <end position="131"/>
    </location>
</feature>
<proteinExistence type="predicted"/>
<feature type="region of interest" description="Disordered" evidence="1">
    <location>
        <begin position="157"/>
        <end position="250"/>
    </location>
</feature>
<evidence type="ECO:0000313" key="3">
    <source>
        <dbReference type="Proteomes" id="UP000565089"/>
    </source>
</evidence>
<organism evidence="2 3">
    <name type="scientific">Streptomyces luteogriseus</name>
    <dbReference type="NCBI Taxonomy" id="68233"/>
    <lineage>
        <taxon>Bacteria</taxon>
        <taxon>Bacillati</taxon>
        <taxon>Actinomycetota</taxon>
        <taxon>Actinomycetes</taxon>
        <taxon>Kitasatosporales</taxon>
        <taxon>Streptomycetaceae</taxon>
        <taxon>Streptomyces</taxon>
    </lineage>
</organism>
<name>A0A7W7DIJ3_9ACTN</name>
<sequence>MTACRTAMIVTFTNWPPSPNMNPTARRAGTVTAAFQRAVASHELVARHQSYERRLVRHVEEHGQGADGEGEREQAGHAQQAGEAGRGHSAQGQGAAAVREHHRRAGAPPVHPRAGEERQQQDGCLPHGTEDAQLAGTGVECQDGQERQDHQACVFPELGGRLPHPESAEVGVPPQAGRSGPTGMRFGGGSGRHGHPLSRRQRGPPPHAREVRRRSGQKRARCAATSRAARDDRPVTADNVNARSGHRPCDRSSWVTRCARTLGAGGPARKVAPPDCHGTRAHDV</sequence>
<evidence type="ECO:0000256" key="1">
    <source>
        <dbReference type="SAM" id="MobiDB-lite"/>
    </source>
</evidence>
<feature type="compositionally biased region" description="Basic residues" evidence="1">
    <location>
        <begin position="192"/>
        <end position="202"/>
    </location>
</feature>
<feature type="compositionally biased region" description="Basic and acidic residues" evidence="1">
    <location>
        <begin position="60"/>
        <end position="75"/>
    </location>
</feature>
<comment type="caution">
    <text evidence="2">The sequence shown here is derived from an EMBL/GenBank/DDBJ whole genome shotgun (WGS) entry which is preliminary data.</text>
</comment>
<reference evidence="2 3" key="1">
    <citation type="submission" date="2020-08" db="EMBL/GenBank/DDBJ databases">
        <title>Sequencing the genomes of 1000 actinobacteria strains.</title>
        <authorList>
            <person name="Klenk H.-P."/>
        </authorList>
    </citation>
    <scope>NUCLEOTIDE SEQUENCE [LARGE SCALE GENOMIC DNA]</scope>
    <source>
        <strain evidence="2 3">DSM 40483</strain>
    </source>
</reference>
<feature type="region of interest" description="Disordered" evidence="1">
    <location>
        <begin position="264"/>
        <end position="284"/>
    </location>
</feature>
<accession>A0A7W7DIJ3</accession>
<dbReference type="Proteomes" id="UP000565089">
    <property type="component" value="Unassembled WGS sequence"/>
</dbReference>
<dbReference type="AlphaFoldDB" id="A0A7W7DIJ3"/>
<protein>
    <submittedName>
        <fullName evidence="2">Uncharacterized protein</fullName>
    </submittedName>
</protein>